<gene>
    <name evidence="3" type="ORF">HW555_001775</name>
</gene>
<sequence>MRIFLRPYIMREIPECLNRRYQILDKLIKDLSTSPPPGESAVPQPTAASNEVGVKLMCDFWNILKEDPECDLPREVQQRLCDKSCVGMYGPQRLDCYLACRSTSKDNLHRSKRTCGAHKEGTIKSNRPQNCQHECEKLPLTQVLNNIKEAASFDKKCHVRVEELMSTQRDLMVQIQNLEKREKQGVQLLKQADCMWSCMEESYKKKISQSQERYKALMTECGDDIKEKTYQKNNDLKVMNMEIEELKKRIASNAKDLNVAKNSYKAKKEASDARMATMASNMKTLQQKVAAENKIKKDKEIEGTKYVKEAREDLQKICRVLLQKKLENEDLRAEKDAILQEIDLLKQTFNNCKQKCGNKEKSITEELTKVENDLAEMRIKCTKCHECTDTIDIRKYCTDCPRCLTERHCLYSEDHCSNDYSMDCVCMSVKQKFLDNVFDNMYTVLERQSKTCPGKAVADCVLNCLKRSRNGKLNQETRKVLQDFILSTVKKNLNLTIVGGAVKTRCEMDPETYKQLMLCLKDVTVTRPVKEDKGTGSKKEPCHRWGGISECHCPKGPKACVCSKAPHPPTDPPSCGLQPAEEDPAEKSCPQRESLACSTDCGMLGMPGAPSNWRREPCAGQSCPFSKNMRAAQCVLGPEPLSSEPKAHSLPPNTPKKLPEDKTVKKLPEDKTVKKLPEDKTVKKLPEDKMATCACGSKAVKPCPCYRGLDFVWEYNSVKLDIPVVTLKSMIVDRRGQPRQRIFEEVMGRYSEVSPIQNISFTCMDNESSNISYEMCE</sequence>
<organism evidence="3 4">
    <name type="scientific">Spodoptera exigua</name>
    <name type="common">Beet armyworm</name>
    <name type="synonym">Noctua fulgens</name>
    <dbReference type="NCBI Taxonomy" id="7107"/>
    <lineage>
        <taxon>Eukaryota</taxon>
        <taxon>Metazoa</taxon>
        <taxon>Ecdysozoa</taxon>
        <taxon>Arthropoda</taxon>
        <taxon>Hexapoda</taxon>
        <taxon>Insecta</taxon>
        <taxon>Pterygota</taxon>
        <taxon>Neoptera</taxon>
        <taxon>Endopterygota</taxon>
        <taxon>Lepidoptera</taxon>
        <taxon>Glossata</taxon>
        <taxon>Ditrysia</taxon>
        <taxon>Noctuoidea</taxon>
        <taxon>Noctuidae</taxon>
        <taxon>Amphipyrinae</taxon>
        <taxon>Spodoptera</taxon>
    </lineage>
</organism>
<proteinExistence type="predicted"/>
<evidence type="ECO:0000256" key="2">
    <source>
        <dbReference type="SAM" id="MobiDB-lite"/>
    </source>
</evidence>
<reference evidence="3" key="1">
    <citation type="submission" date="2020-08" db="EMBL/GenBank/DDBJ databases">
        <title>Spodoptera exigua strain:BAW_Kor-Di-RS1 Genome sequencing and assembly.</title>
        <authorList>
            <person name="Kim J."/>
            <person name="Nam H.Y."/>
            <person name="Kwon M."/>
            <person name="Choi J.H."/>
            <person name="Cho S.R."/>
            <person name="Kim G.-H."/>
        </authorList>
    </citation>
    <scope>NUCLEOTIDE SEQUENCE</scope>
    <source>
        <strain evidence="3">BAW_Kor-Di-RS1</strain>
        <tissue evidence="3">Whole-body</tissue>
    </source>
</reference>
<evidence type="ECO:0000313" key="4">
    <source>
        <dbReference type="Proteomes" id="UP000648187"/>
    </source>
</evidence>
<evidence type="ECO:0000256" key="1">
    <source>
        <dbReference type="SAM" id="Coils"/>
    </source>
</evidence>
<evidence type="ECO:0000313" key="3">
    <source>
        <dbReference type="EMBL" id="KAF9422571.1"/>
    </source>
</evidence>
<dbReference type="EMBL" id="JACKWZ010000015">
    <property type="protein sequence ID" value="KAF9422571.1"/>
    <property type="molecule type" value="Genomic_DNA"/>
</dbReference>
<protein>
    <submittedName>
        <fullName evidence="3">Uncharacterized protein</fullName>
    </submittedName>
</protein>
<accession>A0A835GRR6</accession>
<comment type="caution">
    <text evidence="3">The sequence shown here is derived from an EMBL/GenBank/DDBJ whole genome shotgun (WGS) entry which is preliminary data.</text>
</comment>
<name>A0A835GRR6_SPOEX</name>
<feature type="region of interest" description="Disordered" evidence="2">
    <location>
        <begin position="638"/>
        <end position="663"/>
    </location>
</feature>
<dbReference type="Proteomes" id="UP000648187">
    <property type="component" value="Unassembled WGS sequence"/>
</dbReference>
<keyword evidence="1" id="KW-0175">Coiled coil</keyword>
<keyword evidence="4" id="KW-1185">Reference proteome</keyword>
<feature type="coiled-coil region" evidence="1">
    <location>
        <begin position="161"/>
        <end position="380"/>
    </location>
</feature>
<dbReference type="AlphaFoldDB" id="A0A835GRR6"/>